<accession>A0ABT5FL20</accession>
<evidence type="ECO:0000256" key="2">
    <source>
        <dbReference type="SAM" id="MobiDB-lite"/>
    </source>
</evidence>
<feature type="transmembrane region" description="Helical" evidence="3">
    <location>
        <begin position="16"/>
        <end position="36"/>
    </location>
</feature>
<dbReference type="InterPro" id="IPR007112">
    <property type="entry name" value="Expansin/allergen_DPBB_dom"/>
</dbReference>
<dbReference type="InterPro" id="IPR036749">
    <property type="entry name" value="Expansin_CBD_sf"/>
</dbReference>
<proteinExistence type="predicted"/>
<dbReference type="InterPro" id="IPR051477">
    <property type="entry name" value="Expansin_CellWall"/>
</dbReference>
<reference evidence="5 6" key="1">
    <citation type="journal article" date="2015" name="Int. J. Syst. Evol. Microbiol.">
        <title>Streptomyces gilvifuscus sp. nov., an actinomycete that produces antibacterial compounds isolated from soil.</title>
        <authorList>
            <person name="Nguyen T.M."/>
            <person name="Kim J."/>
        </authorList>
    </citation>
    <scope>NUCLEOTIDE SEQUENCE [LARGE SCALE GENOMIC DNA]</scope>
    <source>
        <strain evidence="5 6">T113</strain>
    </source>
</reference>
<dbReference type="InterPro" id="IPR036908">
    <property type="entry name" value="RlpA-like_sf"/>
</dbReference>
<sequence length="316" mass="32276">MASHTPHRRPRDRRTALVSVVAVAAVALVVALVVAFRPDGGGAAASAGHTAATAVADAEQASPSPTPSRRKPASPSPKARTAKPSATAATASARPSSSPARAPRAVPASASLAGRIVPGTTYQGVATHYDAADGNGACSFGPSADMMIAAMNTADYDTSKACGAYVRVRAASGASVTVRIVNECPGDCAVGQLDLSVQAFAKLAAPAAGRIAVSWELVSPADAGTLSVRYKTGSSQYWCGVQVLGHRNPVARLEVRAGNGWLALPRTSYNYFLSEKGSGCGGAIRITDIYGERLTVDGIAVKPNVVQPTRVQFAAH</sequence>
<gene>
    <name evidence="5" type="ORF">PO587_01975</name>
</gene>
<dbReference type="Pfam" id="PF03330">
    <property type="entry name" value="DPBB_1"/>
    <property type="match status" value="1"/>
</dbReference>
<evidence type="ECO:0000256" key="3">
    <source>
        <dbReference type="SAM" id="Phobius"/>
    </source>
</evidence>
<dbReference type="Gene3D" id="2.40.40.10">
    <property type="entry name" value="RlpA-like domain"/>
    <property type="match status" value="1"/>
</dbReference>
<feature type="compositionally biased region" description="Low complexity" evidence="2">
    <location>
        <begin position="76"/>
        <end position="108"/>
    </location>
</feature>
<feature type="compositionally biased region" description="Low complexity" evidence="2">
    <location>
        <begin position="54"/>
        <end position="63"/>
    </location>
</feature>
<dbReference type="InterPro" id="IPR006311">
    <property type="entry name" value="TAT_signal"/>
</dbReference>
<keyword evidence="3" id="KW-0472">Membrane</keyword>
<evidence type="ECO:0000313" key="6">
    <source>
        <dbReference type="Proteomes" id="UP001221328"/>
    </source>
</evidence>
<dbReference type="EMBL" id="JAQOSK010000001">
    <property type="protein sequence ID" value="MDC2953218.1"/>
    <property type="molecule type" value="Genomic_DNA"/>
</dbReference>
<keyword evidence="3" id="KW-1133">Transmembrane helix</keyword>
<dbReference type="Proteomes" id="UP001221328">
    <property type="component" value="Unassembled WGS sequence"/>
</dbReference>
<dbReference type="SUPFAM" id="SSF49590">
    <property type="entry name" value="PHL pollen allergen"/>
    <property type="match status" value="1"/>
</dbReference>
<organism evidence="5 6">
    <name type="scientific">Streptomyces gilvifuscus</name>
    <dbReference type="NCBI Taxonomy" id="1550617"/>
    <lineage>
        <taxon>Bacteria</taxon>
        <taxon>Bacillati</taxon>
        <taxon>Actinomycetota</taxon>
        <taxon>Actinomycetes</taxon>
        <taxon>Kitasatosporales</taxon>
        <taxon>Streptomycetaceae</taxon>
        <taxon>Streptomyces</taxon>
    </lineage>
</organism>
<keyword evidence="1" id="KW-0732">Signal</keyword>
<dbReference type="RefSeq" id="WP_272173854.1">
    <property type="nucleotide sequence ID" value="NZ_JAQOSK010000001.1"/>
</dbReference>
<dbReference type="PROSITE" id="PS50842">
    <property type="entry name" value="EXPANSIN_EG45"/>
    <property type="match status" value="1"/>
</dbReference>
<dbReference type="InterPro" id="IPR049818">
    <property type="entry name" value="Expansin_EXLX1-like"/>
</dbReference>
<dbReference type="NCBIfam" id="NF041144">
    <property type="entry name" value="expansin_EXLX1"/>
    <property type="match status" value="1"/>
</dbReference>
<dbReference type="PANTHER" id="PTHR31836:SF21">
    <property type="entry name" value="EXPANSIN-LIKE PROTEIN 7"/>
    <property type="match status" value="1"/>
</dbReference>
<comment type="caution">
    <text evidence="5">The sequence shown here is derived from an EMBL/GenBank/DDBJ whole genome shotgun (WGS) entry which is preliminary data.</text>
</comment>
<evidence type="ECO:0000256" key="1">
    <source>
        <dbReference type="ARBA" id="ARBA00022729"/>
    </source>
</evidence>
<keyword evidence="3" id="KW-0812">Transmembrane</keyword>
<name>A0ABT5FL20_9ACTN</name>
<dbReference type="PROSITE" id="PS51318">
    <property type="entry name" value="TAT"/>
    <property type="match status" value="1"/>
</dbReference>
<evidence type="ECO:0000259" key="4">
    <source>
        <dbReference type="PROSITE" id="PS50842"/>
    </source>
</evidence>
<dbReference type="InterPro" id="IPR009009">
    <property type="entry name" value="RlpA-like_DPBB"/>
</dbReference>
<keyword evidence="6" id="KW-1185">Reference proteome</keyword>
<dbReference type="SUPFAM" id="SSF50685">
    <property type="entry name" value="Barwin-like endoglucanases"/>
    <property type="match status" value="1"/>
</dbReference>
<dbReference type="CDD" id="cd22272">
    <property type="entry name" value="DPBB_EXLX1-like"/>
    <property type="match status" value="1"/>
</dbReference>
<evidence type="ECO:0000313" key="5">
    <source>
        <dbReference type="EMBL" id="MDC2953218.1"/>
    </source>
</evidence>
<protein>
    <submittedName>
        <fullName evidence="5">Expansin EXLX1 family cellulose-binding protein</fullName>
    </submittedName>
</protein>
<dbReference type="PANTHER" id="PTHR31836">
    <property type="match status" value="1"/>
</dbReference>
<dbReference type="Gene3D" id="2.60.40.760">
    <property type="entry name" value="Expansin, cellulose-binding-like domain"/>
    <property type="match status" value="1"/>
</dbReference>
<feature type="region of interest" description="Disordered" evidence="2">
    <location>
        <begin position="54"/>
        <end position="108"/>
    </location>
</feature>
<feature type="domain" description="Expansin-like EG45" evidence="4">
    <location>
        <begin position="135"/>
        <end position="240"/>
    </location>
</feature>